<protein>
    <submittedName>
        <fullName evidence="3">Class I SAM-dependent methyltransferase</fullName>
    </submittedName>
</protein>
<dbReference type="CDD" id="cd02440">
    <property type="entry name" value="AdoMet_MTases"/>
    <property type="match status" value="1"/>
</dbReference>
<feature type="domain" description="Methyltransferase" evidence="2">
    <location>
        <begin position="37"/>
        <end position="123"/>
    </location>
</feature>
<keyword evidence="4" id="KW-1185">Reference proteome</keyword>
<organism evidence="3 4">
    <name type="scientific">Desulfosporosinus fructosivorans</name>
    <dbReference type="NCBI Taxonomy" id="2018669"/>
    <lineage>
        <taxon>Bacteria</taxon>
        <taxon>Bacillati</taxon>
        <taxon>Bacillota</taxon>
        <taxon>Clostridia</taxon>
        <taxon>Eubacteriales</taxon>
        <taxon>Desulfitobacteriaceae</taxon>
        <taxon>Desulfosporosinus</taxon>
    </lineage>
</organism>
<accession>A0A4Z0R2D4</accession>
<dbReference type="OrthoDB" id="9811589at2"/>
<sequence>MDFYRALSDHYDEIFPLKEPQKTFLHDYVKRESLKSVLDIGCGTGTFAIETSQSGVRVHGVDLSDEMVEISKKKAHENGSTATFSIADMGDLSSISEKFDGIFCLGNTLAHVSGEIELKQVLAQFGEKGTQLLVQTVNYDRILAKQVKELPLIKTSHLTFYRNYTYRLDGMLDFNMKIEFPDTSQGVSGTNLLFPIKCDSLKKALLETGWEVSGLWGNFDKDVWTEDSPATVLEAKRIIS</sequence>
<evidence type="ECO:0000259" key="2">
    <source>
        <dbReference type="Pfam" id="PF13649"/>
    </source>
</evidence>
<evidence type="ECO:0000313" key="4">
    <source>
        <dbReference type="Proteomes" id="UP000298460"/>
    </source>
</evidence>
<dbReference type="Proteomes" id="UP000298460">
    <property type="component" value="Unassembled WGS sequence"/>
</dbReference>
<dbReference type="InterPro" id="IPR029063">
    <property type="entry name" value="SAM-dependent_MTases_sf"/>
</dbReference>
<name>A0A4Z0R2D4_9FIRM</name>
<dbReference type="InterPro" id="IPR041698">
    <property type="entry name" value="Methyltransf_25"/>
</dbReference>
<evidence type="ECO:0000256" key="1">
    <source>
        <dbReference type="ARBA" id="ARBA00022679"/>
    </source>
</evidence>
<dbReference type="EMBL" id="SPQQ01000006">
    <property type="protein sequence ID" value="TGE36918.1"/>
    <property type="molecule type" value="Genomic_DNA"/>
</dbReference>
<dbReference type="GO" id="GO:0008168">
    <property type="term" value="F:methyltransferase activity"/>
    <property type="evidence" value="ECO:0007669"/>
    <property type="project" value="UniProtKB-KW"/>
</dbReference>
<evidence type="ECO:0000313" key="3">
    <source>
        <dbReference type="EMBL" id="TGE36918.1"/>
    </source>
</evidence>
<dbReference type="Gene3D" id="3.40.50.150">
    <property type="entry name" value="Vaccinia Virus protein VP39"/>
    <property type="match status" value="1"/>
</dbReference>
<proteinExistence type="predicted"/>
<comment type="caution">
    <text evidence="3">The sequence shown here is derived from an EMBL/GenBank/DDBJ whole genome shotgun (WGS) entry which is preliminary data.</text>
</comment>
<dbReference type="RefSeq" id="WP_135549028.1">
    <property type="nucleotide sequence ID" value="NZ_SPQQ01000006.1"/>
</dbReference>
<gene>
    <name evidence="3" type="ORF">E4K67_17630</name>
</gene>
<dbReference type="AlphaFoldDB" id="A0A4Z0R2D4"/>
<dbReference type="GO" id="GO:0032259">
    <property type="term" value="P:methylation"/>
    <property type="evidence" value="ECO:0007669"/>
    <property type="project" value="UniProtKB-KW"/>
</dbReference>
<keyword evidence="3" id="KW-0489">Methyltransferase</keyword>
<dbReference type="Gene3D" id="2.20.25.110">
    <property type="entry name" value="S-adenosyl-L-methionine-dependent methyltransferases"/>
    <property type="match status" value="1"/>
</dbReference>
<dbReference type="SUPFAM" id="SSF53335">
    <property type="entry name" value="S-adenosyl-L-methionine-dependent methyltransferases"/>
    <property type="match status" value="1"/>
</dbReference>
<dbReference type="Pfam" id="PF13649">
    <property type="entry name" value="Methyltransf_25"/>
    <property type="match status" value="1"/>
</dbReference>
<reference evidence="3 4" key="1">
    <citation type="submission" date="2019-03" db="EMBL/GenBank/DDBJ databases">
        <title>Draft Genome Sequence of Desulfosporosinus fructosivorans Strain 63.6F, Isolated from Marine Sediment in the Baltic Sea.</title>
        <authorList>
            <person name="Hausmann B."/>
            <person name="Vandieken V."/>
            <person name="Pjevac P."/>
            <person name="Schreck K."/>
            <person name="Herbold C.W."/>
            <person name="Loy A."/>
        </authorList>
    </citation>
    <scope>NUCLEOTIDE SEQUENCE [LARGE SCALE GENOMIC DNA]</scope>
    <source>
        <strain evidence="3 4">63.6F</strain>
    </source>
</reference>
<keyword evidence="1 3" id="KW-0808">Transferase</keyword>
<dbReference type="PANTHER" id="PTHR43861">
    <property type="entry name" value="TRANS-ACONITATE 2-METHYLTRANSFERASE-RELATED"/>
    <property type="match status" value="1"/>
</dbReference>